<gene>
    <name evidence="2" type="ORF">JZ751_020438</name>
</gene>
<comment type="caution">
    <text evidence="2">The sequence shown here is derived from an EMBL/GenBank/DDBJ whole genome shotgun (WGS) entry which is preliminary data.</text>
</comment>
<dbReference type="InterPro" id="IPR029021">
    <property type="entry name" value="Prot-tyrosine_phosphatase-like"/>
</dbReference>
<keyword evidence="3" id="KW-1185">Reference proteome</keyword>
<dbReference type="PANTHER" id="PTHR45706">
    <property type="entry name" value="TYROSINE-PROTEIN PHOSPHATASE"/>
    <property type="match status" value="1"/>
</dbReference>
<name>A0A8T2MSD5_9TELE</name>
<dbReference type="AlphaFoldDB" id="A0A8T2MSD5"/>
<dbReference type="InterPro" id="IPR000242">
    <property type="entry name" value="PTP_cat"/>
</dbReference>
<dbReference type="OrthoDB" id="5854685at2759"/>
<dbReference type="PROSITE" id="PS50055">
    <property type="entry name" value="TYR_PHOSPHATASE_PTP"/>
    <property type="match status" value="1"/>
</dbReference>
<sequence>MFIRASRESHSKELALLVRRKGVSLRMEPQPDFESGFPSLGQTILLPGDCGESMLHCGGTLEESMLHCGGTLEESMAHLRKGLQSGVLLVQFEMETGVRSGEAGAGPVKRYPKCHQYWPDPPEVREYGGLQVCCHSEECNLAYVFREFTLTNTKYVAWPDHGVPEDPSDFLDFVRFVRNKRSEAEPLTVHCRRGSKAPALLMRAASPAAGPNPPHSAGRPWGAGCSQLCTSRPMLAPPECGGAQHSDTGTLAPLHRTMDNTTAVCAEVELHR</sequence>
<reference evidence="2" key="1">
    <citation type="thesis" date="2021" institute="BYU ScholarsArchive" country="Provo, UT, USA">
        <title>Applications of and Algorithms for Genome Assembly and Genomic Analyses with an Emphasis on Marine Teleosts.</title>
        <authorList>
            <person name="Pickett B.D."/>
        </authorList>
    </citation>
    <scope>NUCLEOTIDE SEQUENCE</scope>
    <source>
        <strain evidence="2">HI-2016</strain>
    </source>
</reference>
<evidence type="ECO:0000313" key="3">
    <source>
        <dbReference type="Proteomes" id="UP000824540"/>
    </source>
</evidence>
<dbReference type="GO" id="GO:0009898">
    <property type="term" value="C:cytoplasmic side of plasma membrane"/>
    <property type="evidence" value="ECO:0007669"/>
    <property type="project" value="TreeGrafter"/>
</dbReference>
<dbReference type="Gene3D" id="3.90.190.10">
    <property type="entry name" value="Protein tyrosine phosphatase superfamily"/>
    <property type="match status" value="1"/>
</dbReference>
<proteinExistence type="predicted"/>
<evidence type="ECO:0000259" key="1">
    <source>
        <dbReference type="PROSITE" id="PS50055"/>
    </source>
</evidence>
<dbReference type="Proteomes" id="UP000824540">
    <property type="component" value="Unassembled WGS sequence"/>
</dbReference>
<dbReference type="GO" id="GO:0004725">
    <property type="term" value="F:protein tyrosine phosphatase activity"/>
    <property type="evidence" value="ECO:0007669"/>
    <property type="project" value="InterPro"/>
</dbReference>
<accession>A0A8T2MSD5</accession>
<dbReference type="SUPFAM" id="SSF52799">
    <property type="entry name" value="(Phosphotyrosine protein) phosphatases II"/>
    <property type="match status" value="1"/>
</dbReference>
<dbReference type="Pfam" id="PF00102">
    <property type="entry name" value="Y_phosphatase"/>
    <property type="match status" value="1"/>
</dbReference>
<organism evidence="2 3">
    <name type="scientific">Albula glossodonta</name>
    <name type="common">roundjaw bonefish</name>
    <dbReference type="NCBI Taxonomy" id="121402"/>
    <lineage>
        <taxon>Eukaryota</taxon>
        <taxon>Metazoa</taxon>
        <taxon>Chordata</taxon>
        <taxon>Craniata</taxon>
        <taxon>Vertebrata</taxon>
        <taxon>Euteleostomi</taxon>
        <taxon>Actinopterygii</taxon>
        <taxon>Neopterygii</taxon>
        <taxon>Teleostei</taxon>
        <taxon>Albuliformes</taxon>
        <taxon>Albulidae</taxon>
        <taxon>Albula</taxon>
    </lineage>
</organism>
<protein>
    <recommendedName>
        <fullName evidence="1">Tyrosine-protein phosphatase domain-containing protein</fullName>
    </recommendedName>
</protein>
<evidence type="ECO:0000313" key="2">
    <source>
        <dbReference type="EMBL" id="KAG9331015.1"/>
    </source>
</evidence>
<feature type="domain" description="Tyrosine-protein phosphatase" evidence="1">
    <location>
        <begin position="113"/>
        <end position="194"/>
    </location>
</feature>
<dbReference type="EMBL" id="JAFBMS010000397">
    <property type="protein sequence ID" value="KAG9331015.1"/>
    <property type="molecule type" value="Genomic_DNA"/>
</dbReference>
<dbReference type="GO" id="GO:0005737">
    <property type="term" value="C:cytoplasm"/>
    <property type="evidence" value="ECO:0007669"/>
    <property type="project" value="TreeGrafter"/>
</dbReference>
<dbReference type="PANTHER" id="PTHR45706:SF5">
    <property type="entry name" value="TYROSINE-PROTEIN PHOSPHATASE NON-RECEPTOR TYPE 3"/>
    <property type="match status" value="1"/>
</dbReference>